<evidence type="ECO:0000256" key="3">
    <source>
        <dbReference type="SAM" id="SignalP"/>
    </source>
</evidence>
<sequence>MKKLGLLRNPGRVRKGVAVVSAVAALAALPAGVAFAGGGGGKSDGNGGGEMAAQVSWAYQDSNDGAFGSAGDLGSVYRAFGQMGVTMLPGGVGHAQQALSEANANCLARFNEAHPDQLNQGQCRVVGVGVMTGSNKQFSGEVHHLKSDWLQSWASMVQGRVYSNHGVQYSTADPFFDQPGTSVNSLVDGYTGDSVSTVVIALNQYEPKPADVPPAPPAKTVERGTSADSMVNHTVIASGTGVNGKQFVFRDAIAANGQRYTVNNQRVVDATTGEDLSGRFAFNTANGSTPAGDTATATWKGGSIPDNHTWRYELDVTVHGPETSGVRDDGSVYWKGFSTEADQRTPPGEFPTWKPDPDKSWVFQDPASGRWRAVIDPSKSNTTGADGHTFLDGDQVGAVVNGTVDPNLIEAPRAFKLADDWGAASYLVGQAGGVGAVRVYEADAEAGPDGHYRRSSVADIINQGRDVTAQFDITMSASGAVASAKPSYLAKLKGMGRPLQVTLFTPFGVNFAHGKGAEQVRKDHGKRPGDELTFCSPSAGQLTRGFVPTGDKADTAGPGPIRPTQPDPGDAGPSPEFINKGSETVNDQEAPTNEPRICGYVPPVKKDVVSESSQGGDQSSVDGKVVFPGQKLEYRLQTEPQLPADLAYQPTQVAVTDAYSRYLDVDKQTLEITDLTTGGFVPKSQYASQWDDAAHAVRLVFSDAYVRANWRPGLHPRIIVRFEGTVDKSAPADTKVDNQWGLTLNNSLTPSNKVVNLPPDPKPDKQVTQKDPSVIIDGRTALLGDKLYYRVGIDARGLDQAAYRVQRLGVIDDYDQEHLKVDEAGIQVLDDSGADVTAKLNIQVKDGIVYAFFRTVDTLVPATGETIKGDPQPGDLKAYAGRKLDPVKDPGIDQRVLGHSYQLVLPVTVISVKDGYTVSNTAKQVSNDRQDVTNTVSNPLKPVNPVKDVVVTVGGGSIDHQKVYFNSQFLYRLDSSVLPAHRAYPKLTDWSIVDKYDKDHDKPTGQWSVYANRDLKAADGSLLAKRGQRIAGKGFDAKAFGGGLFDFEDTGSQLTITASKRYLELASRDVEEQAWSAYVQFTRYKASESVKNWFTETLNGVQRPSNEVETKTPDLVPAISVEKFDQASGPAAGDRNDPQEALEDAKDGTVIVFRITNTGQLPLTGLALHDQTVLGSGTVEGFEYPEGFDQLVLKPGDHVDVTGRLKGVKDGDRHTDRALASGKPVVDCPVLDDDPWDDKPGTQKQGGCGGADVVSQPDDWNGLRPATLALTGSNVLVLFCLGLSLFGASLPPLAFARRRRHRSTEAHHASA</sequence>
<evidence type="ECO:0000259" key="5">
    <source>
        <dbReference type="Pfam" id="PF17998"/>
    </source>
</evidence>
<feature type="compositionally biased region" description="Basic and acidic residues" evidence="1">
    <location>
        <begin position="518"/>
        <end position="530"/>
    </location>
</feature>
<dbReference type="EMBL" id="JGYK01000004">
    <property type="protein sequence ID" value="KFI38399.1"/>
    <property type="molecule type" value="Genomic_DNA"/>
</dbReference>
<feature type="domain" description="Adhesin isopeptide-forming adherence" evidence="5">
    <location>
        <begin position="763"/>
        <end position="940"/>
    </location>
</feature>
<accession>A0A086YVU9</accession>
<dbReference type="NCBIfam" id="TIGR04228">
    <property type="entry name" value="isopep_sspB_C2"/>
    <property type="match status" value="1"/>
</dbReference>
<feature type="domain" description="Cell surface antigen C-terminal" evidence="4">
    <location>
        <begin position="944"/>
        <end position="1113"/>
    </location>
</feature>
<keyword evidence="2" id="KW-0812">Transmembrane</keyword>
<feature type="transmembrane region" description="Helical" evidence="2">
    <location>
        <begin position="1275"/>
        <end position="1295"/>
    </location>
</feature>
<feature type="compositionally biased region" description="Polar residues" evidence="1">
    <location>
        <begin position="581"/>
        <end position="591"/>
    </location>
</feature>
<feature type="region of interest" description="Disordered" evidence="1">
    <location>
        <begin position="339"/>
        <end position="359"/>
    </location>
</feature>
<evidence type="ECO:0000313" key="7">
    <source>
        <dbReference type="Proteomes" id="UP000029015"/>
    </source>
</evidence>
<feature type="chain" id="PRO_5001817877" evidence="3">
    <location>
        <begin position="37"/>
        <end position="1311"/>
    </location>
</feature>
<dbReference type="RefSeq" id="WP_051905522.1">
    <property type="nucleotide sequence ID" value="NZ_CP011786.1"/>
</dbReference>
<dbReference type="OrthoDB" id="3222861at2"/>
<protein>
    <submittedName>
        <fullName evidence="6">Putative cell surface protein</fullName>
    </submittedName>
</protein>
<proteinExistence type="predicted"/>
<feature type="domain" description="Adhesin isopeptide-forming adherence" evidence="5">
    <location>
        <begin position="610"/>
        <end position="756"/>
    </location>
</feature>
<feature type="region of interest" description="Disordered" evidence="1">
    <location>
        <begin position="518"/>
        <end position="600"/>
    </location>
</feature>
<organism evidence="6 7">
    <name type="scientific">Bifidobacterium actinocoloniiforme DSM 22766</name>
    <dbReference type="NCBI Taxonomy" id="1437605"/>
    <lineage>
        <taxon>Bacteria</taxon>
        <taxon>Bacillati</taxon>
        <taxon>Actinomycetota</taxon>
        <taxon>Actinomycetes</taxon>
        <taxon>Bifidobacteriales</taxon>
        <taxon>Bifidobacteriaceae</taxon>
        <taxon>Bifidobacterium</taxon>
    </lineage>
</organism>
<gene>
    <name evidence="6" type="ORF">BACT_0305</name>
</gene>
<evidence type="ECO:0000259" key="4">
    <source>
        <dbReference type="Pfam" id="PF16364"/>
    </source>
</evidence>
<evidence type="ECO:0000313" key="6">
    <source>
        <dbReference type="EMBL" id="KFI38399.1"/>
    </source>
</evidence>
<dbReference type="InterPro" id="IPR026345">
    <property type="entry name" value="Adh_isopep-form_adh_dom"/>
</dbReference>
<reference evidence="6 7" key="1">
    <citation type="submission" date="2014-03" db="EMBL/GenBank/DDBJ databases">
        <title>Genomics of Bifidobacteria.</title>
        <authorList>
            <person name="Ventura M."/>
            <person name="Milani C."/>
            <person name="Lugli G.A."/>
        </authorList>
    </citation>
    <scope>NUCLEOTIDE SEQUENCE [LARGE SCALE GENOMIC DNA]</scope>
    <source>
        <strain evidence="6 7">DSM 22766</strain>
    </source>
</reference>
<dbReference type="Gene3D" id="2.60.40.740">
    <property type="match status" value="3"/>
</dbReference>
<evidence type="ECO:0000256" key="1">
    <source>
        <dbReference type="SAM" id="MobiDB-lite"/>
    </source>
</evidence>
<dbReference type="InterPro" id="IPR032300">
    <property type="entry name" value="Antigen_C"/>
</dbReference>
<keyword evidence="2" id="KW-0472">Membrane</keyword>
<keyword evidence="7" id="KW-1185">Reference proteome</keyword>
<keyword evidence="2" id="KW-1133">Transmembrane helix</keyword>
<comment type="caution">
    <text evidence="6">The sequence shown here is derived from an EMBL/GenBank/DDBJ whole genome shotgun (WGS) entry which is preliminary data.</text>
</comment>
<dbReference type="Proteomes" id="UP000029015">
    <property type="component" value="Unassembled WGS sequence"/>
</dbReference>
<feature type="signal peptide" evidence="3">
    <location>
        <begin position="1"/>
        <end position="36"/>
    </location>
</feature>
<name>A0A086YVU9_9BIFI</name>
<keyword evidence="3" id="KW-0732">Signal</keyword>
<evidence type="ECO:0000256" key="2">
    <source>
        <dbReference type="SAM" id="Phobius"/>
    </source>
</evidence>
<dbReference type="Pfam" id="PF17998">
    <property type="entry name" value="AgI_II_C2"/>
    <property type="match status" value="2"/>
</dbReference>
<dbReference type="Pfam" id="PF16364">
    <property type="entry name" value="Antigen_C"/>
    <property type="match status" value="1"/>
</dbReference>
<dbReference type="eggNOG" id="COG3087">
    <property type="taxonomic scope" value="Bacteria"/>
</dbReference>